<proteinExistence type="predicted"/>
<evidence type="ECO:0000313" key="1">
    <source>
        <dbReference type="EMBL" id="REJ40400.1"/>
    </source>
</evidence>
<protein>
    <recommendedName>
        <fullName evidence="3">Phytanoyl-CoA dioxygenase</fullName>
    </recommendedName>
</protein>
<gene>
    <name evidence="1" type="ORF">DWQ54_19035</name>
</gene>
<name>A0A3E0KYR2_9CHRO</name>
<evidence type="ECO:0000313" key="2">
    <source>
        <dbReference type="Proteomes" id="UP000256873"/>
    </source>
</evidence>
<dbReference type="AlphaFoldDB" id="A0A3E0KYR2"/>
<sequence length="296" mass="34501">MQIEKISEHLKSIETRGFVELGDVVSDELIERLDQSIEMPLSVPTINGRKGYVQSGNTRFLFLTLSWAREIIEVYTNPMIIELMDRYAESPVHLSNYRIYRTFPSKITKMQWHVDNKIDTYNSEKNKFEIQMVKKDKGIIMIMYLSDVEDGGLQIVEGSHKWSFEYEKETWDDAERDFQDKIVTFNNRGRGTAILYDYRCIHRAKPYEGGQVRTSLFGQYSPSWMPMGEQILLNTRDISDLSDIQKRVLRFGCLPSSENWPIGNPEEIFDTLGINVISTLKFNLVSQVRNLLRKGF</sequence>
<evidence type="ECO:0008006" key="3">
    <source>
        <dbReference type="Google" id="ProtNLM"/>
    </source>
</evidence>
<dbReference type="Pfam" id="PF05721">
    <property type="entry name" value="PhyH"/>
    <property type="match status" value="1"/>
</dbReference>
<dbReference type="Gene3D" id="2.60.120.620">
    <property type="entry name" value="q2cbj1_9rhob like domain"/>
    <property type="match status" value="1"/>
</dbReference>
<reference evidence="1 2" key="1">
    <citation type="submission" date="2017-10" db="EMBL/GenBank/DDBJ databases">
        <title>A large-scale comparative metagenomic study reveals the eutrophication-driven functional interactions in six Microcystis-epibionts communities.</title>
        <authorList>
            <person name="Li Q."/>
            <person name="Lin F."/>
        </authorList>
    </citation>
    <scope>NUCLEOTIDE SEQUENCE [LARGE SCALE GENOMIC DNA]</scope>
    <source>
        <strain evidence="1">TF09</strain>
    </source>
</reference>
<dbReference type="SUPFAM" id="SSF51197">
    <property type="entry name" value="Clavaminate synthase-like"/>
    <property type="match status" value="1"/>
</dbReference>
<comment type="caution">
    <text evidence="1">The sequence shown here is derived from an EMBL/GenBank/DDBJ whole genome shotgun (WGS) entry which is preliminary data.</text>
</comment>
<dbReference type="Proteomes" id="UP000256873">
    <property type="component" value="Unassembled WGS sequence"/>
</dbReference>
<dbReference type="EMBL" id="QQWC01000005">
    <property type="protein sequence ID" value="REJ40400.1"/>
    <property type="molecule type" value="Genomic_DNA"/>
</dbReference>
<organism evidence="1 2">
    <name type="scientific">Microcystis flos-aquae TF09</name>
    <dbReference type="NCBI Taxonomy" id="2060473"/>
    <lineage>
        <taxon>Bacteria</taxon>
        <taxon>Bacillati</taxon>
        <taxon>Cyanobacteriota</taxon>
        <taxon>Cyanophyceae</taxon>
        <taxon>Oscillatoriophycideae</taxon>
        <taxon>Chroococcales</taxon>
        <taxon>Microcystaceae</taxon>
        <taxon>Microcystis</taxon>
    </lineage>
</organism>
<accession>A0A3E0KYR2</accession>
<dbReference type="InterPro" id="IPR008775">
    <property type="entry name" value="Phytyl_CoA_dOase-like"/>
</dbReference>
<dbReference type="GO" id="GO:0016706">
    <property type="term" value="F:2-oxoglutarate-dependent dioxygenase activity"/>
    <property type="evidence" value="ECO:0007669"/>
    <property type="project" value="UniProtKB-ARBA"/>
</dbReference>